<protein>
    <recommendedName>
        <fullName evidence="3">PD-(D/E)XK nuclease superfamily protein</fullName>
    </recommendedName>
</protein>
<dbReference type="RefSeq" id="WP_344246658.1">
    <property type="nucleotide sequence ID" value="NZ_BAAAHH010000050.1"/>
</dbReference>
<evidence type="ECO:0000313" key="1">
    <source>
        <dbReference type="EMBL" id="GAA0967590.1"/>
    </source>
</evidence>
<evidence type="ECO:0008006" key="3">
    <source>
        <dbReference type="Google" id="ProtNLM"/>
    </source>
</evidence>
<dbReference type="EMBL" id="BAAAHH010000050">
    <property type="protein sequence ID" value="GAA0967590.1"/>
    <property type="molecule type" value="Genomic_DNA"/>
</dbReference>
<organism evidence="1 2">
    <name type="scientific">Actinocorallia libanotica</name>
    <dbReference type="NCBI Taxonomy" id="46162"/>
    <lineage>
        <taxon>Bacteria</taxon>
        <taxon>Bacillati</taxon>
        <taxon>Actinomycetota</taxon>
        <taxon>Actinomycetes</taxon>
        <taxon>Streptosporangiales</taxon>
        <taxon>Thermomonosporaceae</taxon>
        <taxon>Actinocorallia</taxon>
    </lineage>
</organism>
<sequence>MNSDDRDALYEILYAGPMFQRWHWYRWNFQHYLETGRETEFARRIMDSLLRCNAVMPGIAAEMLDRMARMSGRDRDMADYQQLLQWLSELLVIDHLVQWEWKEEVTFIHEPKAPGGKKNPEILVKCESFRLGVEVKCPVLDSLQHSRASADLQLLARLPRELTDRLGKRKALPRDNPLKDYLISSQQKFEKFHETDPDFHGVLFVVWDDYVNEPISALLSSSSGLFTERSFHRTEDNRPHPHPAVDAVVLIRHQHQFINAAAGRPLRDDRRHVLDYGSVGRFPFNALIINPRATRKLPAKAVESLQARTPCHHMGAEYVPSELVFWQDTNRSPEA</sequence>
<reference evidence="1 2" key="1">
    <citation type="journal article" date="2019" name="Int. J. Syst. Evol. Microbiol.">
        <title>The Global Catalogue of Microorganisms (GCM) 10K type strain sequencing project: providing services to taxonomists for standard genome sequencing and annotation.</title>
        <authorList>
            <consortium name="The Broad Institute Genomics Platform"/>
            <consortium name="The Broad Institute Genome Sequencing Center for Infectious Disease"/>
            <person name="Wu L."/>
            <person name="Ma J."/>
        </authorList>
    </citation>
    <scope>NUCLEOTIDE SEQUENCE [LARGE SCALE GENOMIC DNA]</scope>
    <source>
        <strain evidence="1 2">JCM 10696</strain>
    </source>
</reference>
<comment type="caution">
    <text evidence="1">The sequence shown here is derived from an EMBL/GenBank/DDBJ whole genome shotgun (WGS) entry which is preliminary data.</text>
</comment>
<proteinExistence type="predicted"/>
<name>A0ABN1RY26_9ACTN</name>
<gene>
    <name evidence="1" type="ORF">GCM10009550_71690</name>
</gene>
<dbReference type="Proteomes" id="UP001500665">
    <property type="component" value="Unassembled WGS sequence"/>
</dbReference>
<accession>A0ABN1RY26</accession>
<keyword evidence="2" id="KW-1185">Reference proteome</keyword>
<evidence type="ECO:0000313" key="2">
    <source>
        <dbReference type="Proteomes" id="UP001500665"/>
    </source>
</evidence>